<dbReference type="AlphaFoldDB" id="A0A8J6AX25"/>
<gene>
    <name evidence="2" type="ORF">J8273_2029</name>
</gene>
<evidence type="ECO:0000313" key="3">
    <source>
        <dbReference type="Proteomes" id="UP000717585"/>
    </source>
</evidence>
<comment type="caution">
    <text evidence="2">The sequence shown here is derived from an EMBL/GenBank/DDBJ whole genome shotgun (WGS) entry which is preliminary data.</text>
</comment>
<feature type="region of interest" description="Disordered" evidence="1">
    <location>
        <begin position="84"/>
        <end position="115"/>
    </location>
</feature>
<keyword evidence="3" id="KW-1185">Reference proteome</keyword>
<organism evidence="2 3">
    <name type="scientific">Carpediemonas membranifera</name>
    <dbReference type="NCBI Taxonomy" id="201153"/>
    <lineage>
        <taxon>Eukaryota</taxon>
        <taxon>Metamonada</taxon>
        <taxon>Carpediemonas-like organisms</taxon>
        <taxon>Carpediemonas</taxon>
    </lineage>
</organism>
<feature type="compositionally biased region" description="Polar residues" evidence="1">
    <location>
        <begin position="88"/>
        <end position="110"/>
    </location>
</feature>
<sequence length="157" mass="17721">MATRAKPGTMDMCSVVSPVNCRRNRYFSFSRTRTVFSASIDRICNFARNFTLNGLLSPHISRFQLLQTRLLGLRVVHHKLSPAGHQRVPNSAISSQQTAPISPTPRTKSTYRPHDPESIRAVLRSRHVPRPFPSPVALEVVTAMLSQQWAEEGMVWD</sequence>
<proteinExistence type="predicted"/>
<accession>A0A8J6AX25</accession>
<evidence type="ECO:0000256" key="1">
    <source>
        <dbReference type="SAM" id="MobiDB-lite"/>
    </source>
</evidence>
<evidence type="ECO:0000313" key="2">
    <source>
        <dbReference type="EMBL" id="KAG9396298.1"/>
    </source>
</evidence>
<name>A0A8J6AX25_9EUKA</name>
<protein>
    <submittedName>
        <fullName evidence="2">Uncharacterized protein</fullName>
    </submittedName>
</protein>
<reference evidence="2" key="1">
    <citation type="submission" date="2021-05" db="EMBL/GenBank/DDBJ databases">
        <title>A free-living protist that lacks canonical eukaryotic 1 DNA replication and segregation systems.</title>
        <authorList>
            <person name="Salas-Leiva D.E."/>
            <person name="Tromer E.C."/>
            <person name="Curtis B.A."/>
            <person name="Jerlstrom-Hultqvist J."/>
            <person name="Kolisko M."/>
            <person name="Yi Z."/>
            <person name="Salas-Leiva J.S."/>
            <person name="Gallot-Lavallee L."/>
            <person name="Kops G.J.P.L."/>
            <person name="Archibald J.M."/>
            <person name="Simpson A.G.B."/>
            <person name="Roger A.J."/>
        </authorList>
    </citation>
    <scope>NUCLEOTIDE SEQUENCE</scope>
    <source>
        <strain evidence="2">BICM</strain>
    </source>
</reference>
<dbReference type="EMBL" id="JAHDYR010000006">
    <property type="protein sequence ID" value="KAG9396298.1"/>
    <property type="molecule type" value="Genomic_DNA"/>
</dbReference>
<dbReference type="Proteomes" id="UP000717585">
    <property type="component" value="Unassembled WGS sequence"/>
</dbReference>